<dbReference type="SMART" id="SM00387">
    <property type="entry name" value="HATPase_c"/>
    <property type="match status" value="1"/>
</dbReference>
<evidence type="ECO:0000256" key="2">
    <source>
        <dbReference type="ARBA" id="ARBA00012438"/>
    </source>
</evidence>
<evidence type="ECO:0000259" key="10">
    <source>
        <dbReference type="PROSITE" id="PS50110"/>
    </source>
</evidence>
<dbReference type="Gene3D" id="1.10.287.130">
    <property type="match status" value="1"/>
</dbReference>
<feature type="coiled-coil region" evidence="7">
    <location>
        <begin position="246"/>
        <end position="297"/>
    </location>
</feature>
<keyword evidence="8" id="KW-0812">Transmembrane</keyword>
<dbReference type="InterPro" id="IPR004358">
    <property type="entry name" value="Sig_transdc_His_kin-like_C"/>
</dbReference>
<dbReference type="InterPro" id="IPR003661">
    <property type="entry name" value="HisK_dim/P_dom"/>
</dbReference>
<keyword evidence="8" id="KW-1133">Transmembrane helix</keyword>
<dbReference type="EC" id="2.7.13.3" evidence="2"/>
<proteinExistence type="predicted"/>
<dbReference type="InterPro" id="IPR036890">
    <property type="entry name" value="HATPase_C_sf"/>
</dbReference>
<feature type="transmembrane region" description="Helical" evidence="8">
    <location>
        <begin position="134"/>
        <end position="153"/>
    </location>
</feature>
<dbReference type="Pfam" id="PF00072">
    <property type="entry name" value="Response_reg"/>
    <property type="match status" value="1"/>
</dbReference>
<reference evidence="12" key="1">
    <citation type="submission" date="2021-03" db="EMBL/GenBank/DDBJ databases">
        <title>Assistant Professor.</title>
        <authorList>
            <person name="Huq M.A."/>
        </authorList>
    </citation>
    <scope>NUCLEOTIDE SEQUENCE [LARGE SCALE GENOMIC DNA]</scope>
    <source>
        <strain evidence="12">MAH-28</strain>
    </source>
</reference>
<feature type="transmembrane region" description="Helical" evidence="8">
    <location>
        <begin position="81"/>
        <end position="99"/>
    </location>
</feature>
<keyword evidence="7" id="KW-0175">Coiled coil</keyword>
<feature type="domain" description="Response regulatory" evidence="10">
    <location>
        <begin position="555"/>
        <end position="671"/>
    </location>
</feature>
<accession>A0ABS3YD17</accession>
<dbReference type="EMBL" id="JAGHKP010000002">
    <property type="protein sequence ID" value="MBO9152551.1"/>
    <property type="molecule type" value="Genomic_DNA"/>
</dbReference>
<keyword evidence="4" id="KW-0808">Transferase</keyword>
<evidence type="ECO:0000256" key="3">
    <source>
        <dbReference type="ARBA" id="ARBA00022553"/>
    </source>
</evidence>
<evidence type="ECO:0000256" key="6">
    <source>
        <dbReference type="PROSITE-ProRule" id="PRU00169"/>
    </source>
</evidence>
<dbReference type="PANTHER" id="PTHR43047">
    <property type="entry name" value="TWO-COMPONENT HISTIDINE PROTEIN KINASE"/>
    <property type="match status" value="1"/>
</dbReference>
<sequence length="685" mass="77748">MISQWFNIIKKTGLSADMKDGDGRKIMVVNSFSFLTALLCTFCGVTLAALSGDYTILYTAMGFVCGFLTILLLNRRKRYSAAKFGLMFVFCMVMLYYGVTFGESTQVHFLGLFLIGVPLLICSPQEKELKFMCLVLILTCLVLLETNYYFMVIEPMEMSRDMTFMFRWLIMSIVLLLNGIVISFYQINISGLVKRLNKRNDSLKKKNALVMSTEAELAVAYTKLEDYNAKLETEVRNRTMQLRKSNMALESMLLSLKDNNAQLRDQDQQLKGYVAELESLKQDLMRARDEAQHANSAKSAFLREISHEIRNPLNAIIGISFLLLNEQANRNKIPRTIVHLIDNIHNSSRNLLEIINNVLELARIEAGKTDELHPEPFALREWVRSVVNIYQDASKVKGVALQLQVDHKLPGEVVGDKLHLTQILNNLLGNALKFTPAGKKVTLNIYQQETAHWCIRVADEGVGIPKEKQKLIFQPYEQADESIHQQFGGTGLGLTISRRITELMGGTIEVWSEPGQGAAFTVTLPLETKAKTETAPAEEQPDDRKEYASFPSDRTVLLMEDSEINQMIMERFFSHLGIHLLVAGNGEEGLRMAREHHPDLIIMDMHMPKLTGNEVIRILREDPELRPIPVIAISADAFREQQKEALDAGVNEYLIKPVEFDRLYSVMDKYLSKETPYPLRIIRAS</sequence>
<dbReference type="Pfam" id="PF00512">
    <property type="entry name" value="HisKA"/>
    <property type="match status" value="1"/>
</dbReference>
<feature type="modified residue" description="4-aspartylphosphate" evidence="6">
    <location>
        <position position="604"/>
    </location>
</feature>
<keyword evidence="8" id="KW-0472">Membrane</keyword>
<dbReference type="PROSITE" id="PS50109">
    <property type="entry name" value="HIS_KIN"/>
    <property type="match status" value="1"/>
</dbReference>
<name>A0ABS3YD17_9BACT</name>
<keyword evidence="3 6" id="KW-0597">Phosphoprotein</keyword>
<feature type="transmembrane region" description="Helical" evidence="8">
    <location>
        <begin position="105"/>
        <end position="122"/>
    </location>
</feature>
<evidence type="ECO:0000256" key="7">
    <source>
        <dbReference type="SAM" id="Coils"/>
    </source>
</evidence>
<dbReference type="InterPro" id="IPR003594">
    <property type="entry name" value="HATPase_dom"/>
</dbReference>
<evidence type="ECO:0000256" key="4">
    <source>
        <dbReference type="ARBA" id="ARBA00022679"/>
    </source>
</evidence>
<dbReference type="Pfam" id="PF02518">
    <property type="entry name" value="HATPase_c"/>
    <property type="match status" value="1"/>
</dbReference>
<dbReference type="SMART" id="SM00448">
    <property type="entry name" value="REC"/>
    <property type="match status" value="1"/>
</dbReference>
<dbReference type="PROSITE" id="PS50110">
    <property type="entry name" value="RESPONSE_REGULATORY"/>
    <property type="match status" value="1"/>
</dbReference>
<comment type="catalytic activity">
    <reaction evidence="1">
        <text>ATP + protein L-histidine = ADP + protein N-phospho-L-histidine.</text>
        <dbReference type="EC" id="2.7.13.3"/>
    </reaction>
</comment>
<dbReference type="InterPro" id="IPR036097">
    <property type="entry name" value="HisK_dim/P_sf"/>
</dbReference>
<feature type="transmembrane region" description="Helical" evidence="8">
    <location>
        <begin position="165"/>
        <end position="185"/>
    </location>
</feature>
<dbReference type="InterPro" id="IPR005467">
    <property type="entry name" value="His_kinase_dom"/>
</dbReference>
<dbReference type="Proteomes" id="UP000679126">
    <property type="component" value="Unassembled WGS sequence"/>
</dbReference>
<dbReference type="InterPro" id="IPR001789">
    <property type="entry name" value="Sig_transdc_resp-reg_receiver"/>
</dbReference>
<dbReference type="RefSeq" id="WP_209145539.1">
    <property type="nucleotide sequence ID" value="NZ_JAGHKP010000002.1"/>
</dbReference>
<keyword evidence="5" id="KW-0418">Kinase</keyword>
<evidence type="ECO:0000313" key="12">
    <source>
        <dbReference type="Proteomes" id="UP000679126"/>
    </source>
</evidence>
<dbReference type="SMART" id="SM00388">
    <property type="entry name" value="HisKA"/>
    <property type="match status" value="1"/>
</dbReference>
<feature type="transmembrane region" description="Helical" evidence="8">
    <location>
        <begin position="56"/>
        <end position="74"/>
    </location>
</feature>
<feature type="domain" description="Histidine kinase" evidence="9">
    <location>
        <begin position="304"/>
        <end position="528"/>
    </location>
</feature>
<evidence type="ECO:0000259" key="9">
    <source>
        <dbReference type="PROSITE" id="PS50109"/>
    </source>
</evidence>
<gene>
    <name evidence="11" type="ORF">J7I43_10045</name>
</gene>
<feature type="transmembrane region" description="Helical" evidence="8">
    <location>
        <begin position="28"/>
        <end position="50"/>
    </location>
</feature>
<evidence type="ECO:0000256" key="8">
    <source>
        <dbReference type="SAM" id="Phobius"/>
    </source>
</evidence>
<comment type="caution">
    <text evidence="11">The sequence shown here is derived from an EMBL/GenBank/DDBJ whole genome shotgun (WGS) entry which is preliminary data.</text>
</comment>
<dbReference type="SUPFAM" id="SSF52172">
    <property type="entry name" value="CheY-like"/>
    <property type="match status" value="1"/>
</dbReference>
<dbReference type="PRINTS" id="PR00344">
    <property type="entry name" value="BCTRLSENSOR"/>
</dbReference>
<dbReference type="CDD" id="cd00082">
    <property type="entry name" value="HisKA"/>
    <property type="match status" value="1"/>
</dbReference>
<evidence type="ECO:0000256" key="1">
    <source>
        <dbReference type="ARBA" id="ARBA00000085"/>
    </source>
</evidence>
<dbReference type="CDD" id="cd17546">
    <property type="entry name" value="REC_hyHK_CKI1_RcsC-like"/>
    <property type="match status" value="1"/>
</dbReference>
<protein>
    <recommendedName>
        <fullName evidence="2">histidine kinase</fullName>
        <ecNumber evidence="2">2.7.13.3</ecNumber>
    </recommendedName>
</protein>
<dbReference type="SUPFAM" id="SSF47384">
    <property type="entry name" value="Homodimeric domain of signal transducing histidine kinase"/>
    <property type="match status" value="1"/>
</dbReference>
<dbReference type="CDD" id="cd16922">
    <property type="entry name" value="HATPase_EvgS-ArcB-TorS-like"/>
    <property type="match status" value="1"/>
</dbReference>
<dbReference type="SUPFAM" id="SSF55874">
    <property type="entry name" value="ATPase domain of HSP90 chaperone/DNA topoisomerase II/histidine kinase"/>
    <property type="match status" value="1"/>
</dbReference>
<dbReference type="Gene3D" id="3.40.50.2300">
    <property type="match status" value="1"/>
</dbReference>
<dbReference type="InterPro" id="IPR011006">
    <property type="entry name" value="CheY-like_superfamily"/>
</dbReference>
<dbReference type="Gene3D" id="3.30.565.10">
    <property type="entry name" value="Histidine kinase-like ATPase, C-terminal domain"/>
    <property type="match status" value="1"/>
</dbReference>
<keyword evidence="12" id="KW-1185">Reference proteome</keyword>
<evidence type="ECO:0000313" key="11">
    <source>
        <dbReference type="EMBL" id="MBO9152551.1"/>
    </source>
</evidence>
<organism evidence="11 12">
    <name type="scientific">Chitinophaga chungangae</name>
    <dbReference type="NCBI Taxonomy" id="2821488"/>
    <lineage>
        <taxon>Bacteria</taxon>
        <taxon>Pseudomonadati</taxon>
        <taxon>Bacteroidota</taxon>
        <taxon>Chitinophagia</taxon>
        <taxon>Chitinophagales</taxon>
        <taxon>Chitinophagaceae</taxon>
        <taxon>Chitinophaga</taxon>
    </lineage>
</organism>
<evidence type="ECO:0000256" key="5">
    <source>
        <dbReference type="ARBA" id="ARBA00022777"/>
    </source>
</evidence>